<dbReference type="KEGG" id="aprs:BI364_04770"/>
<keyword evidence="4" id="KW-1185">Reference proteome</keyword>
<dbReference type="EMBL" id="CP017415">
    <property type="protein sequence ID" value="AOU97393.1"/>
    <property type="molecule type" value="Genomic_DNA"/>
</dbReference>
<reference evidence="4" key="1">
    <citation type="submission" date="2016-09" db="EMBL/GenBank/DDBJ databases">
        <title>Acidihalobacter prosperus F5.</title>
        <authorList>
            <person name="Khaleque H.N."/>
            <person name="Ramsay J.P."/>
            <person name="Kaksonen A.H."/>
            <person name="Boxall N.J."/>
            <person name="Watkin E.L.J."/>
        </authorList>
    </citation>
    <scope>NUCLEOTIDE SEQUENCE [LARGE SCALE GENOMIC DNA]</scope>
    <source>
        <strain evidence="4">F5</strain>
    </source>
</reference>
<proteinExistence type="inferred from homology"/>
<dbReference type="Gene3D" id="3.40.30.10">
    <property type="entry name" value="Glutaredoxin"/>
    <property type="match status" value="1"/>
</dbReference>
<sequence length="144" mass="16081">MDMPLIDRLTQTLGYTLLDADNFEDFVAAAPQCVLFFTEDPASFPESNDVAVILPEIARRFAGRLVPAVVARGYEREIDKRYGVREWPALVFLREGEYLGAIARVQNWQDYVAAIEEILAGDTHRPPGIGIPVVGQPYAEETRA</sequence>
<dbReference type="Pfam" id="PF07449">
    <property type="entry name" value="HyaE"/>
    <property type="match status" value="1"/>
</dbReference>
<evidence type="ECO:0000256" key="1">
    <source>
        <dbReference type="ARBA" id="ARBA00009004"/>
    </source>
</evidence>
<dbReference type="InterPro" id="IPR036249">
    <property type="entry name" value="Thioredoxin-like_sf"/>
</dbReference>
<dbReference type="CDD" id="cd02965">
    <property type="entry name" value="HyaE"/>
    <property type="match status" value="1"/>
</dbReference>
<dbReference type="RefSeq" id="WP_070077778.1">
    <property type="nucleotide sequence ID" value="NZ_CP017415.1"/>
</dbReference>
<dbReference type="PIRSF" id="PIRSF038934">
    <property type="entry name" value="HyaE_HupG"/>
    <property type="match status" value="1"/>
</dbReference>
<name>A0A1D8ILR9_9GAMM</name>
<dbReference type="AlphaFoldDB" id="A0A1D8ILR9"/>
<organism evidence="3 4">
    <name type="scientific">Acidihalobacter yilgarnensis</name>
    <dbReference type="NCBI Taxonomy" id="2819280"/>
    <lineage>
        <taxon>Bacteria</taxon>
        <taxon>Pseudomonadati</taxon>
        <taxon>Pseudomonadota</taxon>
        <taxon>Gammaproteobacteria</taxon>
        <taxon>Chromatiales</taxon>
        <taxon>Ectothiorhodospiraceae</taxon>
        <taxon>Acidihalobacter</taxon>
    </lineage>
</organism>
<comment type="similarity">
    <text evidence="1 2">Belongs to the HupG/HyaE family.</text>
</comment>
<protein>
    <recommendedName>
        <fullName evidence="2">Hydrogenase expression/formation protein</fullName>
    </recommendedName>
</protein>
<dbReference type="Proteomes" id="UP000095401">
    <property type="component" value="Chromosome"/>
</dbReference>
<dbReference type="InterPro" id="IPR010893">
    <property type="entry name" value="NiFe-hyd_mat_HyaE"/>
</dbReference>
<evidence type="ECO:0000313" key="3">
    <source>
        <dbReference type="EMBL" id="AOU97393.1"/>
    </source>
</evidence>
<gene>
    <name evidence="3" type="ORF">BI364_04770</name>
</gene>
<dbReference type="SUPFAM" id="SSF52833">
    <property type="entry name" value="Thioredoxin-like"/>
    <property type="match status" value="1"/>
</dbReference>
<evidence type="ECO:0000256" key="2">
    <source>
        <dbReference type="PIRNR" id="PIRNR038934"/>
    </source>
</evidence>
<accession>A0A1D8ILR9</accession>
<evidence type="ECO:0000313" key="4">
    <source>
        <dbReference type="Proteomes" id="UP000095401"/>
    </source>
</evidence>